<dbReference type="GO" id="GO:0062193">
    <property type="term" value="F:D-ribose pyranase activity"/>
    <property type="evidence" value="ECO:0007669"/>
    <property type="project" value="UniProtKB-EC"/>
</dbReference>
<proteinExistence type="predicted"/>
<sequence>MKKTGILNGPVNARLSTLGHGHLVMITDCGMPLPDSAAVVDLALVKGMPRFVDVLRAVLADVEVEGSIIASEASATAVEDAVRGEGLAPAIVSHEELKELLAEARLIIRTGEATPFANVALRCGVTF</sequence>
<keyword evidence="5" id="KW-0119">Carbohydrate metabolism</keyword>
<keyword evidence="7" id="KW-1185">Reference proteome</keyword>
<reference evidence="6 7" key="1">
    <citation type="submission" date="2016-10" db="EMBL/GenBank/DDBJ databases">
        <authorList>
            <person name="de Groot N.N."/>
        </authorList>
    </citation>
    <scope>NUCLEOTIDE SEQUENCE [LARGE SCALE GENOMIC DNA]</scope>
    <source>
        <strain evidence="6 7">NP_1H</strain>
    </source>
</reference>
<dbReference type="InterPro" id="IPR023064">
    <property type="entry name" value="D-ribose_pyranase"/>
</dbReference>
<dbReference type="STRING" id="335973.SAMN04488693_110107"/>
<dbReference type="OrthoDB" id="9805009at2"/>
<organism evidence="6 7">
    <name type="scientific">Arthrobacter subterraneus</name>
    <dbReference type="NCBI Taxonomy" id="335973"/>
    <lineage>
        <taxon>Bacteria</taxon>
        <taxon>Bacillati</taxon>
        <taxon>Actinomycetota</taxon>
        <taxon>Actinomycetes</taxon>
        <taxon>Micrococcales</taxon>
        <taxon>Micrococcaceae</taxon>
        <taxon>Arthrobacter</taxon>
    </lineage>
</organism>
<evidence type="ECO:0000256" key="2">
    <source>
        <dbReference type="ARBA" id="ARBA00012862"/>
    </source>
</evidence>
<keyword evidence="4" id="KW-0413">Isomerase</keyword>
<dbReference type="Pfam" id="PF05025">
    <property type="entry name" value="RbsD_FucU"/>
    <property type="match status" value="1"/>
</dbReference>
<evidence type="ECO:0000256" key="4">
    <source>
        <dbReference type="ARBA" id="ARBA00023235"/>
    </source>
</evidence>
<evidence type="ECO:0000256" key="1">
    <source>
        <dbReference type="ARBA" id="ARBA00000223"/>
    </source>
</evidence>
<dbReference type="GO" id="GO:0048029">
    <property type="term" value="F:monosaccharide binding"/>
    <property type="evidence" value="ECO:0007669"/>
    <property type="project" value="InterPro"/>
</dbReference>
<dbReference type="GO" id="GO:0016872">
    <property type="term" value="F:intramolecular lyase activity"/>
    <property type="evidence" value="ECO:0007669"/>
    <property type="project" value="InterPro"/>
</dbReference>
<dbReference type="InterPro" id="IPR023750">
    <property type="entry name" value="RbsD-like_sf"/>
</dbReference>
<dbReference type="AlphaFoldDB" id="A0A1G8K843"/>
<dbReference type="GO" id="GO:0019303">
    <property type="term" value="P:D-ribose catabolic process"/>
    <property type="evidence" value="ECO:0007669"/>
    <property type="project" value="TreeGrafter"/>
</dbReference>
<comment type="catalytic activity">
    <reaction evidence="1">
        <text>beta-D-ribopyranose = beta-D-ribofuranose</text>
        <dbReference type="Rhea" id="RHEA:25432"/>
        <dbReference type="ChEBI" id="CHEBI:27476"/>
        <dbReference type="ChEBI" id="CHEBI:47002"/>
        <dbReference type="EC" id="5.4.99.62"/>
    </reaction>
</comment>
<keyword evidence="3" id="KW-0963">Cytoplasm</keyword>
<evidence type="ECO:0000256" key="3">
    <source>
        <dbReference type="ARBA" id="ARBA00022490"/>
    </source>
</evidence>
<evidence type="ECO:0000313" key="6">
    <source>
        <dbReference type="EMBL" id="SDI39529.1"/>
    </source>
</evidence>
<dbReference type="RefSeq" id="WP_026545194.1">
    <property type="nucleotide sequence ID" value="NZ_FNDT01000010.1"/>
</dbReference>
<dbReference type="SUPFAM" id="SSF102546">
    <property type="entry name" value="RbsD-like"/>
    <property type="match status" value="1"/>
</dbReference>
<dbReference type="InterPro" id="IPR007721">
    <property type="entry name" value="RbsD_FucU"/>
</dbReference>
<protein>
    <recommendedName>
        <fullName evidence="2">D-ribose pyranase</fullName>
        <ecNumber evidence="2">5.4.99.62</ecNumber>
    </recommendedName>
</protein>
<evidence type="ECO:0000313" key="7">
    <source>
        <dbReference type="Proteomes" id="UP000199258"/>
    </source>
</evidence>
<dbReference type="EC" id="5.4.99.62" evidence="2"/>
<dbReference type="NCBIfam" id="NF008761">
    <property type="entry name" value="PRK11797.1"/>
    <property type="match status" value="1"/>
</dbReference>
<dbReference type="Proteomes" id="UP000199258">
    <property type="component" value="Unassembled WGS sequence"/>
</dbReference>
<evidence type="ECO:0000256" key="5">
    <source>
        <dbReference type="ARBA" id="ARBA00023277"/>
    </source>
</evidence>
<gene>
    <name evidence="6" type="ORF">SAMN04488693_110107</name>
</gene>
<dbReference type="PANTHER" id="PTHR37831:SF1">
    <property type="entry name" value="D-RIBOSE PYRANASE"/>
    <property type="match status" value="1"/>
</dbReference>
<dbReference type="PANTHER" id="PTHR37831">
    <property type="entry name" value="D-RIBOSE PYRANASE"/>
    <property type="match status" value="1"/>
</dbReference>
<accession>A0A1G8K843</accession>
<name>A0A1G8K843_9MICC</name>
<dbReference type="EMBL" id="FNDT01000010">
    <property type="protein sequence ID" value="SDI39529.1"/>
    <property type="molecule type" value="Genomic_DNA"/>
</dbReference>
<dbReference type="Gene3D" id="3.40.1650.10">
    <property type="entry name" value="RbsD-like domain"/>
    <property type="match status" value="1"/>
</dbReference>
<dbReference type="GO" id="GO:0005829">
    <property type="term" value="C:cytosol"/>
    <property type="evidence" value="ECO:0007669"/>
    <property type="project" value="TreeGrafter"/>
</dbReference>